<comment type="catalytic activity">
    <reaction evidence="4">
        <text>ATP + (deoxyribonucleotide)n-3'-hydroxyl + 5'-phospho-(deoxyribonucleotide)m = (deoxyribonucleotide)n+m + AMP + diphosphate.</text>
        <dbReference type="EC" id="6.5.1.1"/>
    </reaction>
</comment>
<dbReference type="InterPro" id="IPR012309">
    <property type="entry name" value="DNA_ligase_ATP-dep_C"/>
</dbReference>
<dbReference type="CDD" id="cd07971">
    <property type="entry name" value="OBF_DNA_ligase_LigD"/>
    <property type="match status" value="1"/>
</dbReference>
<dbReference type="InterPro" id="IPR050191">
    <property type="entry name" value="ATP-dep_DNA_ligase"/>
</dbReference>
<feature type="transmembrane region" description="Helical" evidence="5">
    <location>
        <begin position="256"/>
        <end position="277"/>
    </location>
</feature>
<organism evidence="7 8">
    <name type="scientific">Syntrophaceticus schinkii</name>
    <dbReference type="NCBI Taxonomy" id="499207"/>
    <lineage>
        <taxon>Bacteria</taxon>
        <taxon>Bacillati</taxon>
        <taxon>Bacillota</taxon>
        <taxon>Clostridia</taxon>
        <taxon>Thermoanaerobacterales</taxon>
        <taxon>Thermoanaerobacterales Family III. Incertae Sedis</taxon>
        <taxon>Syntrophaceticus</taxon>
    </lineage>
</organism>
<dbReference type="InterPro" id="IPR012310">
    <property type="entry name" value="DNA_ligase_ATP-dep_cent"/>
</dbReference>
<reference evidence="8" key="1">
    <citation type="submission" date="2015-01" db="EMBL/GenBank/DDBJ databases">
        <authorList>
            <person name="Manzoor Shahid"/>
            <person name="Zubair Saima"/>
        </authorList>
    </citation>
    <scope>NUCLEOTIDE SEQUENCE [LARGE SCALE GENOMIC DNA]</scope>
    <source>
        <strain evidence="8">Sp3</strain>
    </source>
</reference>
<keyword evidence="5" id="KW-1133">Transmembrane helix</keyword>
<keyword evidence="5" id="KW-0812">Transmembrane</keyword>
<evidence type="ECO:0000259" key="6">
    <source>
        <dbReference type="PROSITE" id="PS50160"/>
    </source>
</evidence>
<dbReference type="SUPFAM" id="SSF50249">
    <property type="entry name" value="Nucleic acid-binding proteins"/>
    <property type="match status" value="1"/>
</dbReference>
<evidence type="ECO:0000256" key="2">
    <source>
        <dbReference type="ARBA" id="ARBA00012727"/>
    </source>
</evidence>
<protein>
    <recommendedName>
        <fullName evidence="2">DNA ligase (ATP)</fullName>
        <ecNumber evidence="2">6.5.1.1</ecNumber>
    </recommendedName>
</protein>
<dbReference type="Gene3D" id="3.30.470.30">
    <property type="entry name" value="DNA ligase/mRNA capping enzyme"/>
    <property type="match status" value="1"/>
</dbReference>
<proteinExistence type="inferred from homology"/>
<keyword evidence="8" id="KW-1185">Reference proteome</keyword>
<sequence>MWEVGGWKWEKKIGHYHLKTIKQARPRMRIIFPVEQKLNTRLLYRKSKEVQMMKWSPGQLKPMEPSPHPDPFDSDKHIFEIKWDGMRLLAFIKDEEVRLQNRSLIERTAFFPELETLYRFFHGREGIVDGELVALEEGKPSFPLLMKRCTGSAVTAASRAHRIPVVYIPFDLLYLNGEDLTGVPLMKRKDLLLKTFEGGPHAMLSPVFPKDGISLFQTVKAQGLEGIVAKGKNSPYLIGKKSKHWLKIKNRRRQPVVIGGYLISFGQLSSILVGAFWEDKLKYLGRVGSGFGKIGDELLSLLSTTPRENSPFEPTPRYKMDVHWVEPLLAAEIEFQEWTPDLKLRQPVFIKLLDVPPQTCSLFPDSQRNKKTEGKQQ</sequence>
<dbReference type="Gene3D" id="2.40.50.140">
    <property type="entry name" value="Nucleic acid-binding proteins"/>
    <property type="match status" value="1"/>
</dbReference>
<comment type="similarity">
    <text evidence="1">Belongs to the ATP-dependent DNA ligase family.</text>
</comment>
<keyword evidence="5" id="KW-0472">Membrane</keyword>
<gene>
    <name evidence="7" type="ORF">SSCH_520004</name>
</gene>
<dbReference type="InterPro" id="IPR014146">
    <property type="entry name" value="LigD_ligase_dom"/>
</dbReference>
<dbReference type="InterPro" id="IPR012340">
    <property type="entry name" value="NA-bd_OB-fold"/>
</dbReference>
<dbReference type="GO" id="GO:0005524">
    <property type="term" value="F:ATP binding"/>
    <property type="evidence" value="ECO:0007669"/>
    <property type="project" value="InterPro"/>
</dbReference>
<dbReference type="EMBL" id="CDRZ01000250">
    <property type="protein sequence ID" value="CEO89543.1"/>
    <property type="molecule type" value="Genomic_DNA"/>
</dbReference>
<dbReference type="PROSITE" id="PS50160">
    <property type="entry name" value="DNA_LIGASE_A3"/>
    <property type="match status" value="1"/>
</dbReference>
<accession>A0A0B7MMS4</accession>
<dbReference type="GO" id="GO:0006310">
    <property type="term" value="P:DNA recombination"/>
    <property type="evidence" value="ECO:0007669"/>
    <property type="project" value="InterPro"/>
</dbReference>
<name>A0A0B7MMS4_9FIRM</name>
<dbReference type="Pfam" id="PF01068">
    <property type="entry name" value="DNA_ligase_A_M"/>
    <property type="match status" value="1"/>
</dbReference>
<dbReference type="PANTHER" id="PTHR45674">
    <property type="entry name" value="DNA LIGASE 1/3 FAMILY MEMBER"/>
    <property type="match status" value="1"/>
</dbReference>
<dbReference type="PANTHER" id="PTHR45674:SF4">
    <property type="entry name" value="DNA LIGASE 1"/>
    <property type="match status" value="1"/>
</dbReference>
<dbReference type="Proteomes" id="UP000046155">
    <property type="component" value="Unassembled WGS sequence"/>
</dbReference>
<dbReference type="GO" id="GO:0006281">
    <property type="term" value="P:DNA repair"/>
    <property type="evidence" value="ECO:0007669"/>
    <property type="project" value="InterPro"/>
</dbReference>
<dbReference type="Pfam" id="PF04679">
    <property type="entry name" value="DNA_ligase_A_C"/>
    <property type="match status" value="1"/>
</dbReference>
<evidence type="ECO:0000256" key="1">
    <source>
        <dbReference type="ARBA" id="ARBA00007572"/>
    </source>
</evidence>
<feature type="domain" description="ATP-dependent DNA ligase family profile" evidence="6">
    <location>
        <begin position="158"/>
        <end position="303"/>
    </location>
</feature>
<dbReference type="GO" id="GO:0003910">
    <property type="term" value="F:DNA ligase (ATP) activity"/>
    <property type="evidence" value="ECO:0007669"/>
    <property type="project" value="UniProtKB-EC"/>
</dbReference>
<evidence type="ECO:0000313" key="7">
    <source>
        <dbReference type="EMBL" id="CEO89543.1"/>
    </source>
</evidence>
<dbReference type="Gene3D" id="3.30.1490.70">
    <property type="match status" value="1"/>
</dbReference>
<dbReference type="CDD" id="cd07906">
    <property type="entry name" value="Adenylation_DNA_ligase_LigD_LigC"/>
    <property type="match status" value="1"/>
</dbReference>
<keyword evidence="3 7" id="KW-0436">Ligase</keyword>
<evidence type="ECO:0000256" key="3">
    <source>
        <dbReference type="ARBA" id="ARBA00022598"/>
    </source>
</evidence>
<dbReference type="AlphaFoldDB" id="A0A0B7MMS4"/>
<dbReference type="EC" id="6.5.1.1" evidence="2"/>
<evidence type="ECO:0000256" key="5">
    <source>
        <dbReference type="SAM" id="Phobius"/>
    </source>
</evidence>
<dbReference type="SUPFAM" id="SSF56091">
    <property type="entry name" value="DNA ligase/mRNA capping enzyme, catalytic domain"/>
    <property type="match status" value="1"/>
</dbReference>
<evidence type="ECO:0000256" key="4">
    <source>
        <dbReference type="ARBA" id="ARBA00034003"/>
    </source>
</evidence>
<dbReference type="OrthoDB" id="9802472at2"/>
<dbReference type="NCBIfam" id="TIGR02779">
    <property type="entry name" value="NHEJ_ligase_lig"/>
    <property type="match status" value="1"/>
</dbReference>
<evidence type="ECO:0000313" key="8">
    <source>
        <dbReference type="Proteomes" id="UP000046155"/>
    </source>
</evidence>